<feature type="transmembrane region" description="Helical" evidence="1">
    <location>
        <begin position="77"/>
        <end position="99"/>
    </location>
</feature>
<name>A0ABW6RK05_9ACTN</name>
<keyword evidence="1" id="KW-0812">Transmembrane</keyword>
<gene>
    <name evidence="2" type="ORF">ACFYWW_19710</name>
</gene>
<feature type="transmembrane region" description="Helical" evidence="1">
    <location>
        <begin position="197"/>
        <end position="218"/>
    </location>
</feature>
<dbReference type="RefSeq" id="WP_355720655.1">
    <property type="nucleotide sequence ID" value="NZ_JBEXNP010000009.1"/>
</dbReference>
<protein>
    <submittedName>
        <fullName evidence="2">ABC transporter permease</fullName>
    </submittedName>
</protein>
<comment type="caution">
    <text evidence="2">The sequence shown here is derived from an EMBL/GenBank/DDBJ whole genome shotgun (WGS) entry which is preliminary data.</text>
</comment>
<keyword evidence="3" id="KW-1185">Reference proteome</keyword>
<organism evidence="2 3">
    <name type="scientific">Streptomyces flavidovirens</name>
    <dbReference type="NCBI Taxonomy" id="67298"/>
    <lineage>
        <taxon>Bacteria</taxon>
        <taxon>Bacillati</taxon>
        <taxon>Actinomycetota</taxon>
        <taxon>Actinomycetes</taxon>
        <taxon>Kitasatosporales</taxon>
        <taxon>Streptomycetaceae</taxon>
        <taxon>Streptomyces</taxon>
    </lineage>
</organism>
<feature type="transmembrane region" description="Helical" evidence="1">
    <location>
        <begin position="21"/>
        <end position="41"/>
    </location>
</feature>
<evidence type="ECO:0000313" key="3">
    <source>
        <dbReference type="Proteomes" id="UP001601976"/>
    </source>
</evidence>
<dbReference type="EMBL" id="JBIAPK010000005">
    <property type="protein sequence ID" value="MFF3340937.1"/>
    <property type="molecule type" value="Genomic_DNA"/>
</dbReference>
<accession>A0ABW6RK05</accession>
<keyword evidence="1" id="KW-0472">Membrane</keyword>
<evidence type="ECO:0000256" key="1">
    <source>
        <dbReference type="SAM" id="Phobius"/>
    </source>
</evidence>
<feature type="transmembrane region" description="Helical" evidence="1">
    <location>
        <begin position="166"/>
        <end position="190"/>
    </location>
</feature>
<reference evidence="2 3" key="1">
    <citation type="submission" date="2024-10" db="EMBL/GenBank/DDBJ databases">
        <title>The Natural Products Discovery Center: Release of the First 8490 Sequenced Strains for Exploring Actinobacteria Biosynthetic Diversity.</title>
        <authorList>
            <person name="Kalkreuter E."/>
            <person name="Kautsar S.A."/>
            <person name="Yang D."/>
            <person name="Bader C.D."/>
            <person name="Teijaro C.N."/>
            <person name="Fluegel L."/>
            <person name="Davis C.M."/>
            <person name="Simpson J.R."/>
            <person name="Lauterbach L."/>
            <person name="Steele A.D."/>
            <person name="Gui C."/>
            <person name="Meng S."/>
            <person name="Li G."/>
            <person name="Viehrig K."/>
            <person name="Ye F."/>
            <person name="Su P."/>
            <person name="Kiefer A.F."/>
            <person name="Nichols A."/>
            <person name="Cepeda A.J."/>
            <person name="Yan W."/>
            <person name="Fan B."/>
            <person name="Jiang Y."/>
            <person name="Adhikari A."/>
            <person name="Zheng C.-J."/>
            <person name="Schuster L."/>
            <person name="Cowan T.M."/>
            <person name="Smanski M.J."/>
            <person name="Chevrette M.G."/>
            <person name="De Carvalho L.P.S."/>
            <person name="Shen B."/>
        </authorList>
    </citation>
    <scope>NUCLEOTIDE SEQUENCE [LARGE SCALE GENOMIC DNA]</scope>
    <source>
        <strain evidence="2 3">NPDC003029</strain>
    </source>
</reference>
<evidence type="ECO:0000313" key="2">
    <source>
        <dbReference type="EMBL" id="MFF3340937.1"/>
    </source>
</evidence>
<sequence length="322" mass="34003">MSALALRGPVWVTVRRHRRPLWGALALLVLSAATVIGLRVWTASRQAKCPDGDLTACGDDIFQYSDAHRTSLWAMEYGATGMVVTALLVAAFVAGPMVARDLESGAYRMLWTQSATPGAWLMAKIVVPAVVVAAGVGALAGVYRWSWTYLAEGEGGFSALSWHDPFTYGAIGPASVAYALLAVAIGALAGLLVRRTVAAMAVAGLTTGAVALLMAGAVREHLWPVQTVTGGRATEALTSSWVTVDGMLTASGERLDWEPCYSPARAVEPAKCMAERGGVTNFADIHPSSHFWPLQLVETGIVLGVAALVTVAAFFVLRRRHA</sequence>
<keyword evidence="1" id="KW-1133">Transmembrane helix</keyword>
<dbReference type="Proteomes" id="UP001601976">
    <property type="component" value="Unassembled WGS sequence"/>
</dbReference>
<feature type="transmembrane region" description="Helical" evidence="1">
    <location>
        <begin position="120"/>
        <end position="146"/>
    </location>
</feature>
<proteinExistence type="predicted"/>
<feature type="transmembrane region" description="Helical" evidence="1">
    <location>
        <begin position="296"/>
        <end position="317"/>
    </location>
</feature>